<evidence type="ECO:0000313" key="7">
    <source>
        <dbReference type="EMBL" id="KJE77589.1"/>
    </source>
</evidence>
<dbReference type="OrthoDB" id="670210at2"/>
<feature type="transmembrane region" description="Helical" evidence="5">
    <location>
        <begin position="189"/>
        <end position="208"/>
    </location>
</feature>
<feature type="transmembrane region" description="Helical" evidence="5">
    <location>
        <begin position="156"/>
        <end position="177"/>
    </location>
</feature>
<protein>
    <recommendedName>
        <fullName evidence="5">Transport permease protein</fullName>
    </recommendedName>
</protein>
<name>A0A0D8FX84_9ACTN</name>
<dbReference type="PIRSF" id="PIRSF006648">
    <property type="entry name" value="DrrB"/>
    <property type="match status" value="1"/>
</dbReference>
<evidence type="ECO:0000313" key="8">
    <source>
        <dbReference type="Proteomes" id="UP000032336"/>
    </source>
</evidence>
<feature type="transmembrane region" description="Helical" evidence="5">
    <location>
        <begin position="40"/>
        <end position="58"/>
    </location>
</feature>
<dbReference type="AlphaFoldDB" id="A0A0D8FX84"/>
<dbReference type="PROSITE" id="PS51012">
    <property type="entry name" value="ABC_TM2"/>
    <property type="match status" value="1"/>
</dbReference>
<feature type="domain" description="ABC transmembrane type-2" evidence="6">
    <location>
        <begin position="38"/>
        <end position="277"/>
    </location>
</feature>
<comment type="similarity">
    <text evidence="5">Belongs to the ABC-2 integral membrane protein family.</text>
</comment>
<organism evidence="7 8">
    <name type="scientific">Ferrimicrobium acidiphilum DSM 19497</name>
    <dbReference type="NCBI Taxonomy" id="1121877"/>
    <lineage>
        <taxon>Bacteria</taxon>
        <taxon>Bacillati</taxon>
        <taxon>Actinomycetota</taxon>
        <taxon>Acidimicrobiia</taxon>
        <taxon>Acidimicrobiales</taxon>
        <taxon>Acidimicrobiaceae</taxon>
        <taxon>Ferrimicrobium</taxon>
    </lineage>
</organism>
<comment type="caution">
    <text evidence="7">The sequence shown here is derived from an EMBL/GenBank/DDBJ whole genome shotgun (WGS) entry which is preliminary data.</text>
</comment>
<evidence type="ECO:0000256" key="5">
    <source>
        <dbReference type="RuleBase" id="RU361157"/>
    </source>
</evidence>
<keyword evidence="3 5" id="KW-1133">Transmembrane helix</keyword>
<dbReference type="GeneID" id="78371999"/>
<feature type="transmembrane region" description="Helical" evidence="5">
    <location>
        <begin position="132"/>
        <end position="150"/>
    </location>
</feature>
<dbReference type="InterPro" id="IPR013525">
    <property type="entry name" value="ABC2_TM"/>
</dbReference>
<keyword evidence="5" id="KW-0813">Transport</keyword>
<dbReference type="Pfam" id="PF01061">
    <property type="entry name" value="ABC2_membrane"/>
    <property type="match status" value="1"/>
</dbReference>
<dbReference type="eggNOG" id="COG0842">
    <property type="taxonomic scope" value="Bacteria"/>
</dbReference>
<comment type="caution">
    <text evidence="5">Lacks conserved residue(s) required for the propagation of feature annotation.</text>
</comment>
<dbReference type="PANTHER" id="PTHR43229:SF2">
    <property type="entry name" value="NODULATION PROTEIN J"/>
    <property type="match status" value="1"/>
</dbReference>
<dbReference type="GO" id="GO:0140359">
    <property type="term" value="F:ABC-type transporter activity"/>
    <property type="evidence" value="ECO:0007669"/>
    <property type="project" value="InterPro"/>
</dbReference>
<keyword evidence="8" id="KW-1185">Reference proteome</keyword>
<accession>A0A0D8FX84</accession>
<dbReference type="PANTHER" id="PTHR43229">
    <property type="entry name" value="NODULATION PROTEIN J"/>
    <property type="match status" value="1"/>
</dbReference>
<sequence length="278" mass="30148">MALAELTTQPHRSRLYWMAADAITITKRNLLNYVRIPQSLVFSTIQPVMFVLLFRYVFGGAIGSETSRLGITYVNYLMPGIFIQTIAFGSVQTGVGLAEDLQKGIIERFHALPMTRSAVLAGRTIADLIRNIVVIIIMVIVGFLVGFRIGTNLGEFLAGIGIALLFAYALSWFFALIGLAAPNSETAQVMAFPLLFPLTFASSAFVPVQTMPSWLRGFANHQPLSVAVNATRSLMDGPIAAHAAGSSTGALAITAIIWCVGLLIIMVPLSVNIYRRRV</sequence>
<proteinExistence type="inferred from homology"/>
<evidence type="ECO:0000256" key="1">
    <source>
        <dbReference type="ARBA" id="ARBA00004141"/>
    </source>
</evidence>
<keyword evidence="2 5" id="KW-0812">Transmembrane</keyword>
<keyword evidence="4 5" id="KW-0472">Membrane</keyword>
<dbReference type="InterPro" id="IPR047817">
    <property type="entry name" value="ABC2_TM_bact-type"/>
</dbReference>
<evidence type="ECO:0000259" key="6">
    <source>
        <dbReference type="PROSITE" id="PS51012"/>
    </source>
</evidence>
<dbReference type="GO" id="GO:0043190">
    <property type="term" value="C:ATP-binding cassette (ABC) transporter complex"/>
    <property type="evidence" value="ECO:0007669"/>
    <property type="project" value="InterPro"/>
</dbReference>
<comment type="subcellular location">
    <subcellularLocation>
        <location evidence="5">Cell membrane</location>
        <topology evidence="5">Multi-pass membrane protein</topology>
    </subcellularLocation>
    <subcellularLocation>
        <location evidence="1">Membrane</location>
        <topology evidence="1">Multi-pass membrane protein</topology>
    </subcellularLocation>
</comment>
<dbReference type="InterPro" id="IPR051784">
    <property type="entry name" value="Nod_factor_ABC_transporter"/>
</dbReference>
<dbReference type="STRING" id="1121877.FEAC_06990"/>
<evidence type="ECO:0000256" key="2">
    <source>
        <dbReference type="ARBA" id="ARBA00022692"/>
    </source>
</evidence>
<dbReference type="InterPro" id="IPR000412">
    <property type="entry name" value="ABC_2_transport"/>
</dbReference>
<dbReference type="RefSeq" id="WP_035388627.1">
    <property type="nucleotide sequence ID" value="NZ_JQKF01000003.1"/>
</dbReference>
<evidence type="ECO:0000256" key="3">
    <source>
        <dbReference type="ARBA" id="ARBA00022989"/>
    </source>
</evidence>
<gene>
    <name evidence="7" type="primary">drrB</name>
    <name evidence="7" type="ORF">FEAC_06990</name>
</gene>
<feature type="transmembrane region" description="Helical" evidence="5">
    <location>
        <begin position="250"/>
        <end position="274"/>
    </location>
</feature>
<dbReference type="EMBL" id="JXUW01000004">
    <property type="protein sequence ID" value="KJE77589.1"/>
    <property type="molecule type" value="Genomic_DNA"/>
</dbReference>
<keyword evidence="5" id="KW-1003">Cell membrane</keyword>
<dbReference type="Proteomes" id="UP000032336">
    <property type="component" value="Unassembled WGS sequence"/>
</dbReference>
<evidence type="ECO:0000256" key="4">
    <source>
        <dbReference type="ARBA" id="ARBA00023136"/>
    </source>
</evidence>
<reference evidence="7 8" key="1">
    <citation type="submission" date="2015-01" db="EMBL/GenBank/DDBJ databases">
        <title>Draft genome of the acidophilic iron oxidizer Ferrimicrobium acidiphilum strain T23.</title>
        <authorList>
            <person name="Poehlein A."/>
            <person name="Eisen S."/>
            <person name="Schloemann M."/>
            <person name="Johnson B.D."/>
            <person name="Daniel R."/>
            <person name="Muehling M."/>
        </authorList>
    </citation>
    <scope>NUCLEOTIDE SEQUENCE [LARGE SCALE GENOMIC DNA]</scope>
    <source>
        <strain evidence="7 8">T23</strain>
    </source>
</reference>